<comment type="cofactor">
    <cofactor evidence="1">
        <name>Mn(2+)</name>
        <dbReference type="ChEBI" id="CHEBI:29035"/>
    </cofactor>
</comment>
<name>A0A8S4P9C0_OWEFU</name>
<dbReference type="EMBL" id="CAIIXF020000007">
    <property type="protein sequence ID" value="CAH1790084.1"/>
    <property type="molecule type" value="Genomic_DNA"/>
</dbReference>
<sequence length="606" mass="67558">MKIAVEGCCHGELDKIYETLGFLEQQNYYKVDLLLICGDFQAVRNKADMQCMAVPSNYMKMNTFYKYYSGEKKAPVLTVFIGGNHEASNYLQALPYGGWVAPNIYYMGYCNVIQFGGIRIGGLSGIFKGTDYMRGHFERPPYDNNTKRSAYHVRNIDVFRLKQITRDLDIFLSHDWPRGVYNYGDVAGLLRAKKYFKDEVNQNKLGSPAAEELLHYLQPQYWFSAHLHVKFAAIVQHESSGSTAKTTKFLSLDKCLPKRKFLQVIDVKARNNDRKLSLDPEWLNILKSTNHLMSIKPTAQYLPGIGCKERYDFSVTDEEMNQIAEDFGGNFILPENFSKTAPVYDPKHPKAKCPKAEVTPDPQTTLLCEMLGLTDPYTVFSGTSPDLSLVVENPDAIPLEDESDDEDAVQDEEDMSVPASSSQSSSASSTNPDEISLEDEESTEESSFIDTTGIYSPDSSLYSSPLRSKLNLPKVSLNMNDSLSSENSEVSSSSDPIRSMKLDDSILAGHLLDDSIDEGIHGVTSTPEKAAKHKGESSELSIQSICDSEEVKSGDGEGKTGEIVKPVPSTQTDCTPPKPKKFKRRNVAIYTNADIGLKRFFKSCNV</sequence>
<dbReference type="Proteomes" id="UP000749559">
    <property type="component" value="Unassembled WGS sequence"/>
</dbReference>
<evidence type="ECO:0000256" key="12">
    <source>
        <dbReference type="ARBA" id="ARBA00023242"/>
    </source>
</evidence>
<protein>
    <recommendedName>
        <fullName evidence="14">Lariat debranching enzyme C-terminal domain-containing protein</fullName>
    </recommendedName>
</protein>
<dbReference type="PANTHER" id="PTHR12849">
    <property type="entry name" value="RNA LARIAT DEBRANCHING ENZYME"/>
    <property type="match status" value="1"/>
</dbReference>
<dbReference type="SMART" id="SM01124">
    <property type="entry name" value="DBR1"/>
    <property type="match status" value="1"/>
</dbReference>
<dbReference type="OrthoDB" id="407609at2759"/>
<comment type="cofactor">
    <cofactor evidence="3">
        <name>Fe(2+)</name>
        <dbReference type="ChEBI" id="CHEBI:29033"/>
    </cofactor>
</comment>
<evidence type="ECO:0000256" key="9">
    <source>
        <dbReference type="ARBA" id="ARBA00022833"/>
    </source>
</evidence>
<evidence type="ECO:0000256" key="3">
    <source>
        <dbReference type="ARBA" id="ARBA00001954"/>
    </source>
</evidence>
<keyword evidence="12" id="KW-0539">Nucleus</keyword>
<evidence type="ECO:0000256" key="13">
    <source>
        <dbReference type="SAM" id="MobiDB-lite"/>
    </source>
</evidence>
<feature type="region of interest" description="Disordered" evidence="13">
    <location>
        <begin position="398"/>
        <end position="455"/>
    </location>
</feature>
<evidence type="ECO:0000256" key="6">
    <source>
        <dbReference type="ARBA" id="ARBA00022664"/>
    </source>
</evidence>
<keyword evidence="7" id="KW-0479">Metal-binding</keyword>
<keyword evidence="9" id="KW-0862">Zinc</keyword>
<feature type="domain" description="Lariat debranching enzyme C-terminal" evidence="14">
    <location>
        <begin position="235"/>
        <end position="377"/>
    </location>
</feature>
<comment type="similarity">
    <text evidence="5">Belongs to the lariat debranching enzyme family.</text>
</comment>
<evidence type="ECO:0000256" key="11">
    <source>
        <dbReference type="ARBA" id="ARBA00023211"/>
    </source>
</evidence>
<evidence type="ECO:0000313" key="15">
    <source>
        <dbReference type="EMBL" id="CAH1790084.1"/>
    </source>
</evidence>
<dbReference type="FunFam" id="3.60.21.10:FF:000035">
    <property type="entry name" value="Lariat debranching enzyme"/>
    <property type="match status" value="1"/>
</dbReference>
<evidence type="ECO:0000256" key="8">
    <source>
        <dbReference type="ARBA" id="ARBA00022801"/>
    </source>
</evidence>
<feature type="compositionally biased region" description="Low complexity" evidence="13">
    <location>
        <begin position="419"/>
        <end position="429"/>
    </location>
</feature>
<evidence type="ECO:0000256" key="7">
    <source>
        <dbReference type="ARBA" id="ARBA00022723"/>
    </source>
</evidence>
<feature type="compositionally biased region" description="Acidic residues" evidence="13">
    <location>
        <begin position="398"/>
        <end position="415"/>
    </location>
</feature>
<keyword evidence="11" id="KW-0464">Manganese</keyword>
<dbReference type="GO" id="GO:0046872">
    <property type="term" value="F:metal ion binding"/>
    <property type="evidence" value="ECO:0007669"/>
    <property type="project" value="UniProtKB-KW"/>
</dbReference>
<comment type="caution">
    <text evidence="15">The sequence shown here is derived from an EMBL/GenBank/DDBJ whole genome shotgun (WGS) entry which is preliminary data.</text>
</comment>
<dbReference type="GO" id="GO:0000398">
    <property type="term" value="P:mRNA splicing, via spliceosome"/>
    <property type="evidence" value="ECO:0007669"/>
    <property type="project" value="TreeGrafter"/>
</dbReference>
<feature type="compositionally biased region" description="Low complexity" evidence="13">
    <location>
        <begin position="445"/>
        <end position="455"/>
    </location>
</feature>
<feature type="compositionally biased region" description="Basic and acidic residues" evidence="13">
    <location>
        <begin position="549"/>
        <end position="562"/>
    </location>
</feature>
<dbReference type="GO" id="GO:0008419">
    <property type="term" value="F:RNA lariat debranching enzyme activity"/>
    <property type="evidence" value="ECO:0007669"/>
    <property type="project" value="TreeGrafter"/>
</dbReference>
<evidence type="ECO:0000256" key="4">
    <source>
        <dbReference type="ARBA" id="ARBA00004123"/>
    </source>
</evidence>
<keyword evidence="6" id="KW-0507">mRNA processing</keyword>
<keyword evidence="16" id="KW-1185">Reference proteome</keyword>
<dbReference type="SUPFAM" id="SSF56300">
    <property type="entry name" value="Metallo-dependent phosphatases"/>
    <property type="match status" value="1"/>
</dbReference>
<evidence type="ECO:0000259" key="14">
    <source>
        <dbReference type="SMART" id="SM01124"/>
    </source>
</evidence>
<dbReference type="GO" id="GO:0005634">
    <property type="term" value="C:nucleus"/>
    <property type="evidence" value="ECO:0007669"/>
    <property type="project" value="UniProtKB-SubCell"/>
</dbReference>
<evidence type="ECO:0000256" key="1">
    <source>
        <dbReference type="ARBA" id="ARBA00001936"/>
    </source>
</evidence>
<evidence type="ECO:0000256" key="5">
    <source>
        <dbReference type="ARBA" id="ARBA00006045"/>
    </source>
</evidence>
<comment type="subcellular location">
    <subcellularLocation>
        <location evidence="4">Nucleus</location>
    </subcellularLocation>
</comment>
<evidence type="ECO:0000256" key="10">
    <source>
        <dbReference type="ARBA" id="ARBA00023004"/>
    </source>
</evidence>
<keyword evidence="8" id="KW-0378">Hydrolase</keyword>
<evidence type="ECO:0000256" key="2">
    <source>
        <dbReference type="ARBA" id="ARBA00001947"/>
    </source>
</evidence>
<dbReference type="InterPro" id="IPR029052">
    <property type="entry name" value="Metallo-depent_PP-like"/>
</dbReference>
<proteinExistence type="inferred from homology"/>
<dbReference type="InterPro" id="IPR007708">
    <property type="entry name" value="DBR1_C"/>
</dbReference>
<organism evidence="15 16">
    <name type="scientific">Owenia fusiformis</name>
    <name type="common">Polychaete worm</name>
    <dbReference type="NCBI Taxonomy" id="6347"/>
    <lineage>
        <taxon>Eukaryota</taxon>
        <taxon>Metazoa</taxon>
        <taxon>Spiralia</taxon>
        <taxon>Lophotrochozoa</taxon>
        <taxon>Annelida</taxon>
        <taxon>Polychaeta</taxon>
        <taxon>Sedentaria</taxon>
        <taxon>Canalipalpata</taxon>
        <taxon>Sabellida</taxon>
        <taxon>Oweniida</taxon>
        <taxon>Oweniidae</taxon>
        <taxon>Owenia</taxon>
    </lineage>
</organism>
<accession>A0A8S4P9C0</accession>
<reference evidence="15" key="1">
    <citation type="submission" date="2022-03" db="EMBL/GenBank/DDBJ databases">
        <authorList>
            <person name="Martin C."/>
        </authorList>
    </citation>
    <scope>NUCLEOTIDE SEQUENCE</scope>
</reference>
<dbReference type="CDD" id="cd00844">
    <property type="entry name" value="MPP_Dbr1_N"/>
    <property type="match status" value="1"/>
</dbReference>
<feature type="compositionally biased region" description="Acidic residues" evidence="13">
    <location>
        <begin position="435"/>
        <end position="444"/>
    </location>
</feature>
<dbReference type="AlphaFoldDB" id="A0A8S4P9C0"/>
<dbReference type="PANTHER" id="PTHR12849:SF0">
    <property type="entry name" value="LARIAT DEBRANCHING ENZYME"/>
    <property type="match status" value="1"/>
</dbReference>
<gene>
    <name evidence="15" type="ORF">OFUS_LOCUS15339</name>
</gene>
<evidence type="ECO:0000313" key="16">
    <source>
        <dbReference type="Proteomes" id="UP000749559"/>
    </source>
</evidence>
<dbReference type="InterPro" id="IPR041816">
    <property type="entry name" value="Dbr1_N"/>
</dbReference>
<feature type="region of interest" description="Disordered" evidence="13">
    <location>
        <begin position="518"/>
        <end position="580"/>
    </location>
</feature>
<keyword evidence="10" id="KW-0408">Iron</keyword>
<dbReference type="InterPro" id="IPR004843">
    <property type="entry name" value="Calcineurin-like_PHP"/>
</dbReference>
<dbReference type="Gene3D" id="3.60.21.10">
    <property type="match status" value="1"/>
</dbReference>
<comment type="cofactor">
    <cofactor evidence="2">
        <name>Zn(2+)</name>
        <dbReference type="ChEBI" id="CHEBI:29105"/>
    </cofactor>
</comment>
<dbReference type="Pfam" id="PF00149">
    <property type="entry name" value="Metallophos"/>
    <property type="match status" value="1"/>
</dbReference>
<dbReference type="Pfam" id="PF05011">
    <property type="entry name" value="DBR1"/>
    <property type="match status" value="1"/>
</dbReference>